<proteinExistence type="predicted"/>
<evidence type="ECO:0000313" key="1">
    <source>
        <dbReference type="EMBL" id="JAD38890.1"/>
    </source>
</evidence>
<reference evidence="1" key="1">
    <citation type="submission" date="2014-09" db="EMBL/GenBank/DDBJ databases">
        <authorList>
            <person name="Magalhaes I.L.F."/>
            <person name="Oliveira U."/>
            <person name="Santos F.R."/>
            <person name="Vidigal T.H.D.A."/>
            <person name="Brescovit A.D."/>
            <person name="Santos A.J."/>
        </authorList>
    </citation>
    <scope>NUCLEOTIDE SEQUENCE</scope>
    <source>
        <tissue evidence="1">Shoot tissue taken approximately 20 cm above the soil surface</tissue>
    </source>
</reference>
<dbReference type="AlphaFoldDB" id="A0A0A8ZQ54"/>
<name>A0A0A8ZQ54_ARUDO</name>
<protein>
    <submittedName>
        <fullName evidence="1">Uncharacterized protein</fullName>
    </submittedName>
</protein>
<reference evidence="1" key="2">
    <citation type="journal article" date="2015" name="Data Brief">
        <title>Shoot transcriptome of the giant reed, Arundo donax.</title>
        <authorList>
            <person name="Barrero R.A."/>
            <person name="Guerrero F.D."/>
            <person name="Moolhuijzen P."/>
            <person name="Goolsby J.A."/>
            <person name="Tidwell J."/>
            <person name="Bellgard S.E."/>
            <person name="Bellgard M.I."/>
        </authorList>
    </citation>
    <scope>NUCLEOTIDE SEQUENCE</scope>
    <source>
        <tissue evidence="1">Shoot tissue taken approximately 20 cm above the soil surface</tissue>
    </source>
</reference>
<sequence length="22" mass="2501">MVSQKQPSLLEITLELSLLPFN</sequence>
<organism evidence="1">
    <name type="scientific">Arundo donax</name>
    <name type="common">Giant reed</name>
    <name type="synonym">Donax arundinaceus</name>
    <dbReference type="NCBI Taxonomy" id="35708"/>
    <lineage>
        <taxon>Eukaryota</taxon>
        <taxon>Viridiplantae</taxon>
        <taxon>Streptophyta</taxon>
        <taxon>Embryophyta</taxon>
        <taxon>Tracheophyta</taxon>
        <taxon>Spermatophyta</taxon>
        <taxon>Magnoliopsida</taxon>
        <taxon>Liliopsida</taxon>
        <taxon>Poales</taxon>
        <taxon>Poaceae</taxon>
        <taxon>PACMAD clade</taxon>
        <taxon>Arundinoideae</taxon>
        <taxon>Arundineae</taxon>
        <taxon>Arundo</taxon>
    </lineage>
</organism>
<dbReference type="EMBL" id="GBRH01259005">
    <property type="protein sequence ID" value="JAD38890.1"/>
    <property type="molecule type" value="Transcribed_RNA"/>
</dbReference>
<accession>A0A0A8ZQ54</accession>